<reference evidence="1 2" key="1">
    <citation type="submission" date="2014-07" db="EMBL/GenBank/DDBJ databases">
        <title>Methanogenic archaea and the global carbon cycle.</title>
        <authorList>
            <person name="Henriksen J.R."/>
            <person name="Luke J."/>
            <person name="Reinhart S."/>
            <person name="Benedict M.N."/>
            <person name="Youngblut N.D."/>
            <person name="Metcalf M.E."/>
            <person name="Whitaker R.J."/>
            <person name="Metcalf W.W."/>
        </authorList>
    </citation>
    <scope>NUCLEOTIDE SEQUENCE [LARGE SCALE GENOMIC DNA]</scope>
    <source>
        <strain evidence="1 2">Wiesmoor</strain>
    </source>
</reference>
<organism evidence="1 2">
    <name type="scientific">Methanosarcina barkeri str. Wiesmoor</name>
    <dbReference type="NCBI Taxonomy" id="1434109"/>
    <lineage>
        <taxon>Archaea</taxon>
        <taxon>Methanobacteriati</taxon>
        <taxon>Methanobacteriota</taxon>
        <taxon>Stenosarchaea group</taxon>
        <taxon>Methanomicrobia</taxon>
        <taxon>Methanosarcinales</taxon>
        <taxon>Methanosarcinaceae</taxon>
        <taxon>Methanosarcina</taxon>
    </lineage>
</organism>
<accession>A0A0E3QM96</accession>
<protein>
    <submittedName>
        <fullName evidence="1">Uncharacterized protein</fullName>
    </submittedName>
</protein>
<evidence type="ECO:0000313" key="2">
    <source>
        <dbReference type="Proteomes" id="UP000033038"/>
    </source>
</evidence>
<gene>
    <name evidence="1" type="ORF">MSBRW_1570</name>
</gene>
<proteinExistence type="predicted"/>
<dbReference type="Proteomes" id="UP000033038">
    <property type="component" value="Chromosome"/>
</dbReference>
<name>A0A0E3QM96_METBA</name>
<evidence type="ECO:0000313" key="1">
    <source>
        <dbReference type="EMBL" id="AKB50823.1"/>
    </source>
</evidence>
<dbReference type="HOGENOM" id="CLU_1381390_0_0_2"/>
<dbReference type="AlphaFoldDB" id="A0A0E3QM96"/>
<dbReference type="EMBL" id="CP009526">
    <property type="protein sequence ID" value="AKB50823.1"/>
    <property type="molecule type" value="Genomic_DNA"/>
</dbReference>
<dbReference type="KEGG" id="mbw:MSBRW_1570"/>
<sequence length="197" mass="21584">MGYSHINLAALITLTGSSLNASDVGVIIPFIRSSAPLNGSTIIPVITSIAIELIVRSLLQRSSSIVTDGSELISNPLYPAHTFFSVRAIANSQSSTTKTGNWFPCWRASGNKSLNVSTVNPHTQKSTSWGVWHIKKRRTAPPTMYNVPPASFILSACGLNLVNILFNFSLLWNDTHLTNVYTHITIWNYVTLILKSL</sequence>